<dbReference type="Proteomes" id="UP000310200">
    <property type="component" value="Unassembled WGS sequence"/>
</dbReference>
<evidence type="ECO:0000313" key="1">
    <source>
        <dbReference type="EMBL" id="TGZ55682.1"/>
    </source>
</evidence>
<dbReference type="EMBL" id="QBLH01000429">
    <property type="protein sequence ID" value="TGZ55682.1"/>
    <property type="molecule type" value="Genomic_DNA"/>
</dbReference>
<keyword evidence="2" id="KW-1185">Reference proteome</keyword>
<comment type="caution">
    <text evidence="1">The sequence shown here is derived from an EMBL/GenBank/DDBJ whole genome shotgun (WGS) entry which is preliminary data.</text>
</comment>
<dbReference type="AlphaFoldDB" id="A0A4S2KZ87"/>
<sequence length="68" mass="7541">MSETRGLPIARVTLRVGPPRRWSASFSLAESDRDAPSIGHGVDQIDLGVVHELRRTRLAIRRVTPPVN</sequence>
<reference evidence="1 2" key="1">
    <citation type="journal article" date="2019" name="Philos. Trans. R. Soc. Lond., B, Biol. Sci.">
        <title>Ant behaviour and brain gene expression of defending hosts depend on the ecological success of the intruding social parasite.</title>
        <authorList>
            <person name="Kaur R."/>
            <person name="Stoldt M."/>
            <person name="Jongepier E."/>
            <person name="Feldmeyer B."/>
            <person name="Menzel F."/>
            <person name="Bornberg-Bauer E."/>
            <person name="Foitzik S."/>
        </authorList>
    </citation>
    <scope>NUCLEOTIDE SEQUENCE [LARGE SCALE GENOMIC DNA]</scope>
    <source>
        <tissue evidence="1">Whole body</tissue>
    </source>
</reference>
<proteinExistence type="predicted"/>
<gene>
    <name evidence="1" type="ORF">DBV15_01399</name>
</gene>
<organism evidence="1 2">
    <name type="scientific">Temnothorax longispinosus</name>
    <dbReference type="NCBI Taxonomy" id="300112"/>
    <lineage>
        <taxon>Eukaryota</taxon>
        <taxon>Metazoa</taxon>
        <taxon>Ecdysozoa</taxon>
        <taxon>Arthropoda</taxon>
        <taxon>Hexapoda</taxon>
        <taxon>Insecta</taxon>
        <taxon>Pterygota</taxon>
        <taxon>Neoptera</taxon>
        <taxon>Endopterygota</taxon>
        <taxon>Hymenoptera</taxon>
        <taxon>Apocrita</taxon>
        <taxon>Aculeata</taxon>
        <taxon>Formicoidea</taxon>
        <taxon>Formicidae</taxon>
        <taxon>Myrmicinae</taxon>
        <taxon>Temnothorax</taxon>
    </lineage>
</organism>
<protein>
    <submittedName>
        <fullName evidence="1">Uncharacterized protein</fullName>
    </submittedName>
</protein>
<name>A0A4S2KZ87_9HYME</name>
<evidence type="ECO:0000313" key="2">
    <source>
        <dbReference type="Proteomes" id="UP000310200"/>
    </source>
</evidence>
<accession>A0A4S2KZ87</accession>